<feature type="transmembrane region" description="Helical" evidence="6">
    <location>
        <begin position="12"/>
        <end position="32"/>
    </location>
</feature>
<dbReference type="Proteomes" id="UP000198822">
    <property type="component" value="Chromosome I"/>
</dbReference>
<evidence type="ECO:0000313" key="8">
    <source>
        <dbReference type="EMBL" id="SDI03160.1"/>
    </source>
</evidence>
<sequence>MLALLRTRRWLGYLGLVLVFATVCVALGSWQWHRREEALAAIARLDANYDEAPVPLADVLAETDDYEIDQQWSVVEVSGEYLADEQLLLRGRVRDTAVGFDVVVPFRTDAGSILLVDRGWVPPGSTSAAPDSVPAPPEGDVTIVVRLREDEGEIAGRGAPEGQIASVDLDAIAATHDEPVYTGAYGLLATEDGEVADDLGPFTRPVLDEGPHLSYTLQWFVFAIMGFVGFVWALRREARGDEELEEPREPRRPRRQSDADIEDAILDGADR</sequence>
<dbReference type="PANTHER" id="PTHR23427">
    <property type="entry name" value="SURFEIT LOCUS PROTEIN"/>
    <property type="match status" value="1"/>
</dbReference>
<dbReference type="InterPro" id="IPR002994">
    <property type="entry name" value="Surf1/Shy1"/>
</dbReference>
<keyword evidence="3 6" id="KW-0812">Transmembrane</keyword>
<feature type="region of interest" description="Disordered" evidence="7">
    <location>
        <begin position="239"/>
        <end position="271"/>
    </location>
</feature>
<dbReference type="PROSITE" id="PS50895">
    <property type="entry name" value="SURF1"/>
    <property type="match status" value="1"/>
</dbReference>
<evidence type="ECO:0000256" key="5">
    <source>
        <dbReference type="ARBA" id="ARBA00023136"/>
    </source>
</evidence>
<gene>
    <name evidence="8" type="ORF">SAMN04489720_3265</name>
</gene>
<accession>A0A1G8H9I7</accession>
<dbReference type="GO" id="GO:0005886">
    <property type="term" value="C:plasma membrane"/>
    <property type="evidence" value="ECO:0007669"/>
    <property type="project" value="UniProtKB-SubCell"/>
</dbReference>
<evidence type="ECO:0000313" key="9">
    <source>
        <dbReference type="Proteomes" id="UP000198822"/>
    </source>
</evidence>
<protein>
    <recommendedName>
        <fullName evidence="6">SURF1-like protein</fullName>
    </recommendedName>
</protein>
<evidence type="ECO:0000256" key="2">
    <source>
        <dbReference type="ARBA" id="ARBA00007165"/>
    </source>
</evidence>
<proteinExistence type="inferred from homology"/>
<dbReference type="RefSeq" id="WP_092506654.1">
    <property type="nucleotide sequence ID" value="NZ_LT629695.1"/>
</dbReference>
<evidence type="ECO:0000256" key="4">
    <source>
        <dbReference type="ARBA" id="ARBA00022989"/>
    </source>
</evidence>
<organism evidence="8 9">
    <name type="scientific">Agrococcus jejuensis</name>
    <dbReference type="NCBI Taxonomy" id="399736"/>
    <lineage>
        <taxon>Bacteria</taxon>
        <taxon>Bacillati</taxon>
        <taxon>Actinomycetota</taxon>
        <taxon>Actinomycetes</taxon>
        <taxon>Micrococcales</taxon>
        <taxon>Microbacteriaceae</taxon>
        <taxon>Agrococcus</taxon>
    </lineage>
</organism>
<dbReference type="OrthoDB" id="9807214at2"/>
<feature type="transmembrane region" description="Helical" evidence="6">
    <location>
        <begin position="215"/>
        <end position="234"/>
    </location>
</feature>
<keyword evidence="4 6" id="KW-1133">Transmembrane helix</keyword>
<dbReference type="CDD" id="cd06662">
    <property type="entry name" value="SURF1"/>
    <property type="match status" value="1"/>
</dbReference>
<comment type="subcellular location">
    <subcellularLocation>
        <location evidence="6">Cell membrane</location>
        <topology evidence="6">Multi-pass membrane protein</topology>
    </subcellularLocation>
    <subcellularLocation>
        <location evidence="1">Membrane</location>
    </subcellularLocation>
</comment>
<dbReference type="STRING" id="399736.SAMN04489720_3265"/>
<evidence type="ECO:0000256" key="6">
    <source>
        <dbReference type="RuleBase" id="RU363076"/>
    </source>
</evidence>
<reference evidence="9" key="1">
    <citation type="submission" date="2016-10" db="EMBL/GenBank/DDBJ databases">
        <authorList>
            <person name="Varghese N."/>
            <person name="Submissions S."/>
        </authorList>
    </citation>
    <scope>NUCLEOTIDE SEQUENCE [LARGE SCALE GENOMIC DNA]</scope>
    <source>
        <strain evidence="9">DSM 22002</strain>
    </source>
</reference>
<dbReference type="AlphaFoldDB" id="A0A1G8H9I7"/>
<dbReference type="EMBL" id="LT629695">
    <property type="protein sequence ID" value="SDI03160.1"/>
    <property type="molecule type" value="Genomic_DNA"/>
</dbReference>
<feature type="compositionally biased region" description="Basic and acidic residues" evidence="7">
    <location>
        <begin position="239"/>
        <end position="258"/>
    </location>
</feature>
<dbReference type="InterPro" id="IPR045214">
    <property type="entry name" value="Surf1/Surf4"/>
</dbReference>
<name>A0A1G8H9I7_9MICO</name>
<dbReference type="PANTHER" id="PTHR23427:SF2">
    <property type="entry name" value="SURFEIT LOCUS PROTEIN 1"/>
    <property type="match status" value="1"/>
</dbReference>
<keyword evidence="6" id="KW-1003">Cell membrane</keyword>
<dbReference type="Pfam" id="PF02104">
    <property type="entry name" value="SURF1"/>
    <property type="match status" value="1"/>
</dbReference>
<evidence type="ECO:0000256" key="3">
    <source>
        <dbReference type="ARBA" id="ARBA00022692"/>
    </source>
</evidence>
<keyword evidence="5 6" id="KW-0472">Membrane</keyword>
<keyword evidence="9" id="KW-1185">Reference proteome</keyword>
<comment type="similarity">
    <text evidence="2 6">Belongs to the SURF1 family.</text>
</comment>
<evidence type="ECO:0000256" key="7">
    <source>
        <dbReference type="SAM" id="MobiDB-lite"/>
    </source>
</evidence>
<evidence type="ECO:0000256" key="1">
    <source>
        <dbReference type="ARBA" id="ARBA00004370"/>
    </source>
</evidence>